<sequence>MEGVSPLVPLLEHALVHRSNTSAPSSLKVICAWPVSGQYGPGTRILYYVLVVACVVARKVEWIRTACLSAALIFPAVAAFHGIVLATLHTNGAVDMDIYGAFQLCAIGILTAPITVRLSKTYFQDPGRGVIFLWTALLLAGLVSLTVEFMRVDATTCPDSDPASISWATSGGVFTYGSNCSMTCTPENGPVSPLRREAADNIYVVPIPDELSVNATALIAVGCCVPAILSLVSMLFKILDDNWKKFSNGKRRQKSDEPIEATSQAIIKPSTRTYQKIRYWGSLIEILIFSAFVLAILVKGEMNFWSAQMKYQTEPMQSVGQWAPVVGTALAILGSVYLLLSADMEAAEKEDGQSGGLTVGNCPNCGGSGSDTDSNSRQESRTDTGRPSSDIEMAILRPVANQTTEPAHKRKIARFFNAASAKMTIKAHEKFEHTGFIRNAKSTYPEIPGERYRNYRKTADKCELLPKPERRPSADGFISSKDSVDNGEGGSRIPQDPTQLLVHAPGASRARSGPPRSNLPLGSGNDDLSHLI</sequence>
<feature type="compositionally biased region" description="Basic and acidic residues" evidence="1">
    <location>
        <begin position="374"/>
        <end position="384"/>
    </location>
</feature>
<comment type="caution">
    <text evidence="3">The sequence shown here is derived from an EMBL/GenBank/DDBJ whole genome shotgun (WGS) entry which is preliminary data.</text>
</comment>
<feature type="transmembrane region" description="Helical" evidence="2">
    <location>
        <begin position="67"/>
        <end position="86"/>
    </location>
</feature>
<evidence type="ECO:0000313" key="3">
    <source>
        <dbReference type="EMBL" id="OQE36183.1"/>
    </source>
</evidence>
<protein>
    <submittedName>
        <fullName evidence="3">Uncharacterized protein</fullName>
    </submittedName>
</protein>
<reference evidence="4" key="1">
    <citation type="journal article" date="2017" name="Nat. Microbiol.">
        <title>Global analysis of biosynthetic gene clusters reveals vast potential of secondary metabolite production in Penicillium species.</title>
        <authorList>
            <person name="Nielsen J.C."/>
            <person name="Grijseels S."/>
            <person name="Prigent S."/>
            <person name="Ji B."/>
            <person name="Dainat J."/>
            <person name="Nielsen K.F."/>
            <person name="Frisvad J.C."/>
            <person name="Workman M."/>
            <person name="Nielsen J."/>
        </authorList>
    </citation>
    <scope>NUCLEOTIDE SEQUENCE [LARGE SCALE GENOMIC DNA]</scope>
    <source>
        <strain evidence="4">IBT 31321</strain>
    </source>
</reference>
<feature type="transmembrane region" description="Helical" evidence="2">
    <location>
        <begin position="130"/>
        <end position="150"/>
    </location>
</feature>
<feature type="region of interest" description="Disordered" evidence="1">
    <location>
        <begin position="351"/>
        <end position="392"/>
    </location>
</feature>
<keyword evidence="2" id="KW-1133">Transmembrane helix</keyword>
<accession>A0A1V6UE03</accession>
<feature type="transmembrane region" description="Helical" evidence="2">
    <location>
        <begin position="277"/>
        <end position="299"/>
    </location>
</feature>
<dbReference type="Proteomes" id="UP000191500">
    <property type="component" value="Unassembled WGS sequence"/>
</dbReference>
<evidence type="ECO:0000256" key="1">
    <source>
        <dbReference type="SAM" id="MobiDB-lite"/>
    </source>
</evidence>
<dbReference type="EMBL" id="MDDG01000012">
    <property type="protein sequence ID" value="OQE36183.1"/>
    <property type="molecule type" value="Genomic_DNA"/>
</dbReference>
<dbReference type="AlphaFoldDB" id="A0A1V6UE03"/>
<feature type="transmembrane region" description="Helical" evidence="2">
    <location>
        <begin position="98"/>
        <end position="118"/>
    </location>
</feature>
<evidence type="ECO:0000256" key="2">
    <source>
        <dbReference type="SAM" id="Phobius"/>
    </source>
</evidence>
<keyword evidence="2" id="KW-0472">Membrane</keyword>
<keyword evidence="2" id="KW-0812">Transmembrane</keyword>
<keyword evidence="4" id="KW-1185">Reference proteome</keyword>
<feature type="transmembrane region" description="Helical" evidence="2">
    <location>
        <begin position="45"/>
        <end position="60"/>
    </location>
</feature>
<organism evidence="3 4">
    <name type="scientific">Penicillium coprophilum</name>
    <dbReference type="NCBI Taxonomy" id="36646"/>
    <lineage>
        <taxon>Eukaryota</taxon>
        <taxon>Fungi</taxon>
        <taxon>Dikarya</taxon>
        <taxon>Ascomycota</taxon>
        <taxon>Pezizomycotina</taxon>
        <taxon>Eurotiomycetes</taxon>
        <taxon>Eurotiomycetidae</taxon>
        <taxon>Eurotiales</taxon>
        <taxon>Aspergillaceae</taxon>
        <taxon>Penicillium</taxon>
    </lineage>
</organism>
<proteinExistence type="predicted"/>
<feature type="transmembrane region" description="Helical" evidence="2">
    <location>
        <begin position="215"/>
        <end position="236"/>
    </location>
</feature>
<feature type="transmembrane region" description="Helical" evidence="2">
    <location>
        <begin position="319"/>
        <end position="340"/>
    </location>
</feature>
<feature type="region of interest" description="Disordered" evidence="1">
    <location>
        <begin position="466"/>
        <end position="532"/>
    </location>
</feature>
<gene>
    <name evidence="3" type="ORF">PENCOP_c012G06403</name>
</gene>
<name>A0A1V6UE03_9EURO</name>
<dbReference type="STRING" id="36646.A0A1V6UE03"/>
<evidence type="ECO:0000313" key="4">
    <source>
        <dbReference type="Proteomes" id="UP000191500"/>
    </source>
</evidence>